<dbReference type="GO" id="GO:0005739">
    <property type="term" value="C:mitochondrion"/>
    <property type="evidence" value="ECO:0007669"/>
    <property type="project" value="UniProtKB-SubCell"/>
</dbReference>
<dbReference type="GO" id="GO:0046872">
    <property type="term" value="F:metal ion binding"/>
    <property type="evidence" value="ECO:0007669"/>
    <property type="project" value="UniProtKB-UniRule"/>
</dbReference>
<evidence type="ECO:0000256" key="4">
    <source>
        <dbReference type="ARBA" id="ARBA00022723"/>
    </source>
</evidence>
<evidence type="ECO:0000259" key="13">
    <source>
        <dbReference type="Pfam" id="PF01432"/>
    </source>
</evidence>
<evidence type="ECO:0000256" key="3">
    <source>
        <dbReference type="ARBA" id="ARBA00022670"/>
    </source>
</evidence>
<dbReference type="InterPro" id="IPR045090">
    <property type="entry name" value="Pept_M3A_M3B"/>
</dbReference>
<protein>
    <recommendedName>
        <fullName evidence="13">Peptidase M3A/M3B catalytic domain-containing protein</fullName>
    </recommendedName>
</protein>
<dbReference type="Pfam" id="PF01432">
    <property type="entry name" value="Peptidase_M3"/>
    <property type="match status" value="2"/>
</dbReference>
<feature type="domain" description="Peptidase M3A/M3B catalytic" evidence="13">
    <location>
        <begin position="668"/>
        <end position="892"/>
    </location>
</feature>
<evidence type="ECO:0000256" key="7">
    <source>
        <dbReference type="ARBA" id="ARBA00022946"/>
    </source>
</evidence>
<evidence type="ECO:0000256" key="9">
    <source>
        <dbReference type="ARBA" id="ARBA00023128"/>
    </source>
</evidence>
<comment type="similarity">
    <text evidence="2 10">Belongs to the peptidase M3 family.</text>
</comment>
<dbReference type="InterPro" id="IPR001567">
    <property type="entry name" value="Pept_M3A_M3B_dom"/>
</dbReference>
<keyword evidence="9" id="KW-0496">Mitochondrion</keyword>
<dbReference type="PANTHER" id="PTHR11804:SF79">
    <property type="entry name" value="MITOCHONDRIAL INTERMEDIATE PEPTIDASE"/>
    <property type="match status" value="1"/>
</dbReference>
<dbReference type="InterPro" id="IPR033851">
    <property type="entry name" value="M3A_MIP"/>
</dbReference>
<evidence type="ECO:0000256" key="1">
    <source>
        <dbReference type="ARBA" id="ARBA00004173"/>
    </source>
</evidence>
<feature type="domain" description="Peptidase M3A/M3B catalytic" evidence="13">
    <location>
        <begin position="256"/>
        <end position="467"/>
    </location>
</feature>
<organism evidence="14 15">
    <name type="scientific">Vigna mungo</name>
    <name type="common">Black gram</name>
    <name type="synonym">Phaseolus mungo</name>
    <dbReference type="NCBI Taxonomy" id="3915"/>
    <lineage>
        <taxon>Eukaryota</taxon>
        <taxon>Viridiplantae</taxon>
        <taxon>Streptophyta</taxon>
        <taxon>Embryophyta</taxon>
        <taxon>Tracheophyta</taxon>
        <taxon>Spermatophyta</taxon>
        <taxon>Magnoliopsida</taxon>
        <taxon>eudicotyledons</taxon>
        <taxon>Gunneridae</taxon>
        <taxon>Pentapetalae</taxon>
        <taxon>rosids</taxon>
        <taxon>fabids</taxon>
        <taxon>Fabales</taxon>
        <taxon>Fabaceae</taxon>
        <taxon>Papilionoideae</taxon>
        <taxon>50 kb inversion clade</taxon>
        <taxon>NPAAA clade</taxon>
        <taxon>indigoferoid/millettioid clade</taxon>
        <taxon>Phaseoleae</taxon>
        <taxon>Vigna</taxon>
    </lineage>
</organism>
<dbReference type="EMBL" id="CP144693">
    <property type="protein sequence ID" value="WVY99314.1"/>
    <property type="molecule type" value="Genomic_DNA"/>
</dbReference>
<keyword evidence="7" id="KW-0809">Transit peptide</keyword>
<proteinExistence type="inferred from homology"/>
<dbReference type="Proteomes" id="UP001374535">
    <property type="component" value="Chromosome 8"/>
</dbReference>
<dbReference type="GO" id="GO:0006508">
    <property type="term" value="P:proteolysis"/>
    <property type="evidence" value="ECO:0007669"/>
    <property type="project" value="UniProtKB-KW"/>
</dbReference>
<keyword evidence="15" id="KW-1185">Reference proteome</keyword>
<feature type="coiled-coil region" evidence="11">
    <location>
        <begin position="128"/>
        <end position="155"/>
    </location>
</feature>
<keyword evidence="5 10" id="KW-0378">Hydrolase</keyword>
<dbReference type="GO" id="GO:0004222">
    <property type="term" value="F:metalloendopeptidase activity"/>
    <property type="evidence" value="ECO:0007669"/>
    <property type="project" value="InterPro"/>
</dbReference>
<comment type="subcellular location">
    <subcellularLocation>
        <location evidence="1">Mitochondrion</location>
    </subcellularLocation>
</comment>
<evidence type="ECO:0000256" key="2">
    <source>
        <dbReference type="ARBA" id="ARBA00006040"/>
    </source>
</evidence>
<dbReference type="CDD" id="cd06457">
    <property type="entry name" value="M3A_MIP"/>
    <property type="match status" value="1"/>
</dbReference>
<dbReference type="AlphaFoldDB" id="A0AAQ3MYW7"/>
<evidence type="ECO:0000313" key="14">
    <source>
        <dbReference type="EMBL" id="WVY99314.1"/>
    </source>
</evidence>
<dbReference type="InterPro" id="IPR024077">
    <property type="entry name" value="Neurolysin/TOP_dom2"/>
</dbReference>
<dbReference type="InterPro" id="IPR024080">
    <property type="entry name" value="Neurolysin/TOP_N"/>
</dbReference>
<name>A0AAQ3MYW7_VIGMU</name>
<keyword evidence="3 10" id="KW-0645">Protease</keyword>
<evidence type="ECO:0000256" key="6">
    <source>
        <dbReference type="ARBA" id="ARBA00022833"/>
    </source>
</evidence>
<sequence length="925" mass="104954">MNGAMWRVVSRSSSLIFHSKKRNALSVSVRAFSAPTGLYGFPHLKTAKGFQSFVDEAIQRSGELISYICAKQPASEVMRAMDEISDTVCSVVDSAELCRHTHPDREFVEEASKASMRINEYLHHLNTNHDLYDAIKKAEQECNMLSEEAKRGVRNLRADFERGGINLCSGKLDKVNKLNIEIAQLCREYNENIVMDPGTVDIYPSSRIPRNLHYLVKPIHPSVSSITKNLSGSRGTLKEKGFRITTDPQTVSSVLQFSSDDEVRKMVYIRGNSVPQANVDVLKRLISARHELAQIMGCSSYTEFSIKPNMALSPKVVMSFLLEMSKMVKPKTREEHRLLTKFKREKCGQSDEDLRPWDETYYMTMMKSSAYKLDASVVGSYFSLSNCIEGLKVLVQSLFGATFHSIPLAPNESWDPHVLKLSLHHPEEGDLGYLYLDLYSRKGKYPGCAHFAIKGGRRISQTEYQLPLSDFQENCRIVLGLSNRESAGNRRTAISQSEADRCDPGRSRVTERLDESEQERTARPKGRGMTKPNVTRWSEPNGEALQVLDPRGLKEANGRELPTPNVKGWEEPNGLTLTFKGRTVLQSKQSRSNWPNGLTVRMKAKEGKVDGRINGRERTMDFVKRWTSEQKKGLAVREAPAKGRPAKGRELFKALKVIEDHFFRDYNSGKEIVALVCNFPGSQNPSSVRLNHWEVETLFHEFGHALHSLLSRTDYQHFSGTRAVLDFAEIPSNLFEYYAWDYRVLRKFARHYSTGEEIPQKLVESMQGARDMFAATELQRQIFYALVDQTLFGEQPLLHGDISSVVAELKREHTNYGHVEGTHWETRFSHLLNYGAGYYSYLYAKCFAATIWKKLCEEDPLSSTTGFALRTKFLQHGGAREPDALLNDLMGDGIYRYHDGGIVPDISCLCDEMKLVEEYPLQVHL</sequence>
<dbReference type="PANTHER" id="PTHR11804">
    <property type="entry name" value="PROTEASE M3 THIMET OLIGOPEPTIDASE-RELATED"/>
    <property type="match status" value="1"/>
</dbReference>
<accession>A0AAQ3MYW7</accession>
<feature type="compositionally biased region" description="Basic and acidic residues" evidence="12">
    <location>
        <begin position="498"/>
        <end position="522"/>
    </location>
</feature>
<evidence type="ECO:0000256" key="10">
    <source>
        <dbReference type="RuleBase" id="RU003435"/>
    </source>
</evidence>
<comment type="cofactor">
    <cofactor evidence="10">
        <name>Zn(2+)</name>
        <dbReference type="ChEBI" id="CHEBI:29105"/>
    </cofactor>
    <text evidence="10">Binds 1 zinc ion.</text>
</comment>
<dbReference type="GO" id="GO:0006518">
    <property type="term" value="P:peptide metabolic process"/>
    <property type="evidence" value="ECO:0007669"/>
    <property type="project" value="TreeGrafter"/>
</dbReference>
<dbReference type="Gene3D" id="1.10.1370.40">
    <property type="match status" value="2"/>
</dbReference>
<evidence type="ECO:0000256" key="5">
    <source>
        <dbReference type="ARBA" id="ARBA00022801"/>
    </source>
</evidence>
<evidence type="ECO:0000256" key="8">
    <source>
        <dbReference type="ARBA" id="ARBA00023049"/>
    </source>
</evidence>
<dbReference type="Gene3D" id="1.20.1050.40">
    <property type="entry name" value="Endopeptidase. Chain P, domain 1"/>
    <property type="match status" value="1"/>
</dbReference>
<feature type="region of interest" description="Disordered" evidence="12">
    <location>
        <begin position="487"/>
        <end position="537"/>
    </location>
</feature>
<keyword evidence="11" id="KW-0175">Coiled coil</keyword>
<evidence type="ECO:0000256" key="12">
    <source>
        <dbReference type="SAM" id="MobiDB-lite"/>
    </source>
</evidence>
<dbReference type="Gene3D" id="1.10.1370.10">
    <property type="entry name" value="Neurolysin, domain 3"/>
    <property type="match status" value="1"/>
</dbReference>
<keyword evidence="4 10" id="KW-0479">Metal-binding</keyword>
<keyword evidence="8 10" id="KW-0482">Metalloprotease</keyword>
<reference evidence="14 15" key="1">
    <citation type="journal article" date="2023" name="Life. Sci Alliance">
        <title>Evolutionary insights into 3D genome organization and epigenetic landscape of Vigna mungo.</title>
        <authorList>
            <person name="Junaid A."/>
            <person name="Singh B."/>
            <person name="Bhatia S."/>
        </authorList>
    </citation>
    <scope>NUCLEOTIDE SEQUENCE [LARGE SCALE GENOMIC DNA]</scope>
    <source>
        <strain evidence="14">Urdbean</strain>
    </source>
</reference>
<evidence type="ECO:0000313" key="15">
    <source>
        <dbReference type="Proteomes" id="UP001374535"/>
    </source>
</evidence>
<evidence type="ECO:0000256" key="11">
    <source>
        <dbReference type="SAM" id="Coils"/>
    </source>
</evidence>
<dbReference type="SUPFAM" id="SSF55486">
    <property type="entry name" value="Metalloproteases ('zincins'), catalytic domain"/>
    <property type="match status" value="1"/>
</dbReference>
<keyword evidence="6 10" id="KW-0862">Zinc</keyword>
<gene>
    <name evidence="14" type="ORF">V8G54_025384</name>
</gene>